<evidence type="ECO:0000256" key="15">
    <source>
        <dbReference type="ARBA" id="ARBA00023242"/>
    </source>
</evidence>
<feature type="compositionally biased region" description="Polar residues" evidence="16">
    <location>
        <begin position="1"/>
        <end position="18"/>
    </location>
</feature>
<dbReference type="SMART" id="SM00391">
    <property type="entry name" value="MBD"/>
    <property type="match status" value="1"/>
</dbReference>
<dbReference type="SUPFAM" id="SSF54171">
    <property type="entry name" value="DNA-binding domain"/>
    <property type="match status" value="1"/>
</dbReference>
<dbReference type="GO" id="GO:0032259">
    <property type="term" value="P:methylation"/>
    <property type="evidence" value="ECO:0007669"/>
    <property type="project" value="UniProtKB-KW"/>
</dbReference>
<dbReference type="FunCoup" id="E9HTR0">
    <property type="interactions" value="1498"/>
</dbReference>
<dbReference type="InterPro" id="IPR047232">
    <property type="entry name" value="SETDB1/2-like_MBD"/>
</dbReference>
<dbReference type="PROSITE" id="PS50280">
    <property type="entry name" value="SET"/>
    <property type="match status" value="1"/>
</dbReference>
<keyword evidence="6" id="KW-0808">Transferase</keyword>
<dbReference type="CDD" id="cd10517">
    <property type="entry name" value="SET_SETDB1"/>
    <property type="match status" value="1"/>
</dbReference>
<dbReference type="Pfam" id="PF01429">
    <property type="entry name" value="MBD"/>
    <property type="match status" value="1"/>
</dbReference>
<dbReference type="CDD" id="cd01395">
    <property type="entry name" value="HMT_MBD"/>
    <property type="match status" value="1"/>
</dbReference>
<evidence type="ECO:0000256" key="9">
    <source>
        <dbReference type="ARBA" id="ARBA00022737"/>
    </source>
</evidence>
<dbReference type="InParanoid" id="E9HTR0"/>
<keyword evidence="7" id="KW-0949">S-adenosyl-L-methionine</keyword>
<dbReference type="InterPro" id="IPR001214">
    <property type="entry name" value="SET_dom"/>
</dbReference>
<dbReference type="PhylomeDB" id="E9HTR0"/>
<organism evidence="21 22">
    <name type="scientific">Daphnia pulex</name>
    <name type="common">Water flea</name>
    <dbReference type="NCBI Taxonomy" id="6669"/>
    <lineage>
        <taxon>Eukaryota</taxon>
        <taxon>Metazoa</taxon>
        <taxon>Ecdysozoa</taxon>
        <taxon>Arthropoda</taxon>
        <taxon>Crustacea</taxon>
        <taxon>Branchiopoda</taxon>
        <taxon>Diplostraca</taxon>
        <taxon>Cladocera</taxon>
        <taxon>Anomopoda</taxon>
        <taxon>Daphniidae</taxon>
        <taxon>Daphnia</taxon>
    </lineage>
</organism>
<dbReference type="PROSITE" id="PS50982">
    <property type="entry name" value="MBD"/>
    <property type="match status" value="1"/>
</dbReference>
<dbReference type="InterPro" id="IPR001739">
    <property type="entry name" value="Methyl_CpG_DNA-bd"/>
</dbReference>
<keyword evidence="10" id="KW-0862">Zinc</keyword>
<keyword evidence="4" id="KW-0678">Repressor</keyword>
<sequence length="1057" mass="121053">MAQASCNQEDLDNETCSLSDKEPAPRVQHCTLIPNKKESEYQRKVPLNRKEIKHINKSHLKICSNPDCGSKDNLRFAPYFVCAYFGLLVEKFNVRRVCQRCYRDAENHQSVLVKMLSDHKSIVLGPKKPKNQMVTIDDEECSEDSTESPEEVEIEGDIDNFVKYLVEKYRFEEQVDASFNHLEKRWINNKDKMVELDISHSKLEKNLDSLRKELYRSHEPKICLVDSIDVDTHGNVTKHNSTSSTVEAIKPLMSTCKQTALPPNGMFIHTHIKANQAIYAMRSSLLAPWVFNINIFFFITQIKENTEMMYVIRFDTGGKPRTFPLKYLAYAESSLVQLTVGARVIAQYVEDKDGKLKPSSYYAGVIAEAPKTLNQYRYLVFFDDGYAQYCTHEQVTMVCQSSRDVWQDIHMNSRSFVLNYLKQYPERAMVKLQRGQTVKTELNGNWFQGRVETVDASLANIYFPSENRFEWIYRGSTRLHPLFDLLANAEARKNQGATRPTHNMALVHKKKNAPYVEYTRGDVDRSPPPSIVPFSLSSTPSPSTECVVRAVARKSTSKVLKPNSVSSVTPLLVDELTVNAEHKGRFKFRLNESYKNVAFEPHQCNSKCIAEFPYADGDNKNLNPLSIPMLCGWSREVAKQRHGERLSIIYRAPCGRRMRNMDEVHRYLRLTGSQLGVDLFCFDNFVHCFTEFEPEVVYSKINDITYGKENVRVSCVNSIDRSNPEYVEYSTERIPRQGVNLNLDPNFLVCCDCTDDCQDKEKCQCWQLTIKATALGPSGKIDPTAGYHYRRLMQNVVTGVYECNSRCSCRKTCINRVAQRPLHLRLQLFRTERRGWGIRCLDDIPKGQFICVYAGQLLTEQEANEDGKQFGDEYLAELDLIESIEQAKDGYESDVDIDIDHQSDISQSSSSDDSGEFSDISESKSLMPGNENKNDSCSEKLSAHTLSSTAVRIIQKDDCQKKTRELYGPNEHCYVMDAKSTGNIGRYLNHCCKPNVFVQNIFVDTQDLRFPWVGFFAHVFIRAGTELTWDYSYQVDSVPDKKLFCHCGAKECRGRLL</sequence>
<feature type="domain" description="MBD" evidence="20">
    <location>
        <begin position="619"/>
        <end position="687"/>
    </location>
</feature>
<dbReference type="SUPFAM" id="SSF82199">
    <property type="entry name" value="SET domain"/>
    <property type="match status" value="1"/>
</dbReference>
<dbReference type="InterPro" id="IPR041292">
    <property type="entry name" value="Tudor_4"/>
</dbReference>
<keyword evidence="22" id="KW-1185">Reference proteome</keyword>
<evidence type="ECO:0000256" key="4">
    <source>
        <dbReference type="ARBA" id="ARBA00022491"/>
    </source>
</evidence>
<keyword evidence="8" id="KW-0479">Metal-binding</keyword>
<dbReference type="PROSITE" id="PS50867">
    <property type="entry name" value="PRE_SET"/>
    <property type="match status" value="1"/>
</dbReference>
<feature type="domain" description="SET" evidence="17">
    <location>
        <begin position="824"/>
        <end position="1032"/>
    </location>
</feature>
<keyword evidence="13" id="KW-0175">Coiled coil</keyword>
<dbReference type="SMART" id="SM00468">
    <property type="entry name" value="PreSET"/>
    <property type="match status" value="1"/>
</dbReference>
<dbReference type="GO" id="GO:0005694">
    <property type="term" value="C:chromosome"/>
    <property type="evidence" value="ECO:0007669"/>
    <property type="project" value="UniProtKB-SubCell"/>
</dbReference>
<dbReference type="InterPro" id="IPR007728">
    <property type="entry name" value="Pre-SET_dom"/>
</dbReference>
<evidence type="ECO:0000256" key="10">
    <source>
        <dbReference type="ARBA" id="ARBA00022833"/>
    </source>
</evidence>
<evidence type="ECO:0000256" key="8">
    <source>
        <dbReference type="ARBA" id="ARBA00022723"/>
    </source>
</evidence>
<proteinExistence type="predicted"/>
<dbReference type="GO" id="GO:0005634">
    <property type="term" value="C:nucleus"/>
    <property type="evidence" value="ECO:0000318"/>
    <property type="project" value="GO_Central"/>
</dbReference>
<dbReference type="Pfam" id="PF18358">
    <property type="entry name" value="Tudor_4"/>
    <property type="match status" value="1"/>
</dbReference>
<dbReference type="EMBL" id="GL732782">
    <property type="protein sequence ID" value="EFX64878.1"/>
    <property type="molecule type" value="Genomic_DNA"/>
</dbReference>
<dbReference type="eggNOG" id="KOG1141">
    <property type="taxonomic scope" value="Eukaryota"/>
</dbReference>
<accession>E9HTR0</accession>
<dbReference type="GO" id="GO:0008270">
    <property type="term" value="F:zinc ion binding"/>
    <property type="evidence" value="ECO:0007669"/>
    <property type="project" value="InterPro"/>
</dbReference>
<dbReference type="HOGENOM" id="CLU_003279_0_0_1"/>
<keyword evidence="11" id="KW-0156">Chromatin regulator</keyword>
<dbReference type="PROSITE" id="PS50868">
    <property type="entry name" value="POST_SET"/>
    <property type="match status" value="1"/>
</dbReference>
<evidence type="ECO:0000256" key="7">
    <source>
        <dbReference type="ARBA" id="ARBA00022691"/>
    </source>
</evidence>
<dbReference type="InterPro" id="IPR041291">
    <property type="entry name" value="TUDOR_5"/>
</dbReference>
<evidence type="ECO:0000313" key="22">
    <source>
        <dbReference type="Proteomes" id="UP000000305"/>
    </source>
</evidence>
<dbReference type="Gene3D" id="3.30.890.10">
    <property type="entry name" value="Methyl-cpg-binding Protein 2, Chain A"/>
    <property type="match status" value="1"/>
</dbReference>
<evidence type="ECO:0000256" key="14">
    <source>
        <dbReference type="ARBA" id="ARBA00023163"/>
    </source>
</evidence>
<comment type="subcellular location">
    <subcellularLocation>
        <location evidence="2">Chromosome</location>
    </subcellularLocation>
    <subcellularLocation>
        <location evidence="1">Nucleus</location>
    </subcellularLocation>
</comment>
<dbReference type="InterPro" id="IPR003616">
    <property type="entry name" value="Post-SET_dom"/>
</dbReference>
<evidence type="ECO:0000256" key="6">
    <source>
        <dbReference type="ARBA" id="ARBA00022679"/>
    </source>
</evidence>
<protein>
    <recommendedName>
        <fullName evidence="23">Histone-lysine N-methyltransferase eggless</fullName>
    </recommendedName>
</protein>
<feature type="domain" description="Post-SET" evidence="19">
    <location>
        <begin position="1041"/>
        <end position="1057"/>
    </location>
</feature>
<dbReference type="Pfam" id="PF05033">
    <property type="entry name" value="Pre-SET"/>
    <property type="match status" value="1"/>
</dbReference>
<dbReference type="SMART" id="SM00508">
    <property type="entry name" value="PostSET"/>
    <property type="match status" value="1"/>
</dbReference>
<dbReference type="CDD" id="cd20382">
    <property type="entry name" value="Tudor_SETDB1_rpt1"/>
    <property type="match status" value="1"/>
</dbReference>
<reference evidence="21 22" key="1">
    <citation type="journal article" date="2011" name="Science">
        <title>The ecoresponsive genome of Daphnia pulex.</title>
        <authorList>
            <person name="Colbourne J.K."/>
            <person name="Pfrender M.E."/>
            <person name="Gilbert D."/>
            <person name="Thomas W.K."/>
            <person name="Tucker A."/>
            <person name="Oakley T.H."/>
            <person name="Tokishita S."/>
            <person name="Aerts A."/>
            <person name="Arnold G.J."/>
            <person name="Basu M.K."/>
            <person name="Bauer D.J."/>
            <person name="Caceres C.E."/>
            <person name="Carmel L."/>
            <person name="Casola C."/>
            <person name="Choi J.H."/>
            <person name="Detter J.C."/>
            <person name="Dong Q."/>
            <person name="Dusheyko S."/>
            <person name="Eads B.D."/>
            <person name="Frohlich T."/>
            <person name="Geiler-Samerotte K.A."/>
            <person name="Gerlach D."/>
            <person name="Hatcher P."/>
            <person name="Jogdeo S."/>
            <person name="Krijgsveld J."/>
            <person name="Kriventseva E.V."/>
            <person name="Kultz D."/>
            <person name="Laforsch C."/>
            <person name="Lindquist E."/>
            <person name="Lopez J."/>
            <person name="Manak J.R."/>
            <person name="Muller J."/>
            <person name="Pangilinan J."/>
            <person name="Patwardhan R.P."/>
            <person name="Pitluck S."/>
            <person name="Pritham E.J."/>
            <person name="Rechtsteiner A."/>
            <person name="Rho M."/>
            <person name="Rogozin I.B."/>
            <person name="Sakarya O."/>
            <person name="Salamov A."/>
            <person name="Schaack S."/>
            <person name="Shapiro H."/>
            <person name="Shiga Y."/>
            <person name="Skalitzky C."/>
            <person name="Smith Z."/>
            <person name="Souvorov A."/>
            <person name="Sung W."/>
            <person name="Tang Z."/>
            <person name="Tsuchiya D."/>
            <person name="Tu H."/>
            <person name="Vos H."/>
            <person name="Wang M."/>
            <person name="Wolf Y.I."/>
            <person name="Yamagata H."/>
            <person name="Yamada T."/>
            <person name="Ye Y."/>
            <person name="Shaw J.R."/>
            <person name="Andrews J."/>
            <person name="Crease T.J."/>
            <person name="Tang H."/>
            <person name="Lucas S.M."/>
            <person name="Robertson H.M."/>
            <person name="Bork P."/>
            <person name="Koonin E.V."/>
            <person name="Zdobnov E.M."/>
            <person name="Grigoriev I.V."/>
            <person name="Lynch M."/>
            <person name="Boore J.L."/>
        </authorList>
    </citation>
    <scope>NUCLEOTIDE SEQUENCE [LARGE SCALE GENOMIC DNA]</scope>
</reference>
<dbReference type="Gene3D" id="2.170.270.10">
    <property type="entry name" value="SET domain"/>
    <property type="match status" value="1"/>
</dbReference>
<evidence type="ECO:0000259" key="20">
    <source>
        <dbReference type="PROSITE" id="PS50982"/>
    </source>
</evidence>
<evidence type="ECO:0000313" key="21">
    <source>
        <dbReference type="EMBL" id="EFX64878.1"/>
    </source>
</evidence>
<evidence type="ECO:0008006" key="23">
    <source>
        <dbReference type="Google" id="ProtNLM"/>
    </source>
</evidence>
<keyword evidence="5" id="KW-0489">Methyltransferase</keyword>
<keyword evidence="15" id="KW-0539">Nucleus</keyword>
<dbReference type="Gene3D" id="2.30.30.140">
    <property type="match status" value="2"/>
</dbReference>
<feature type="region of interest" description="Disordered" evidence="16">
    <location>
        <begin position="903"/>
        <end position="938"/>
    </location>
</feature>
<evidence type="ECO:0000259" key="17">
    <source>
        <dbReference type="PROSITE" id="PS50280"/>
    </source>
</evidence>
<dbReference type="Pfam" id="PF18359">
    <property type="entry name" value="Tudor_5"/>
    <property type="match status" value="1"/>
</dbReference>
<dbReference type="AlphaFoldDB" id="E9HTR0"/>
<name>E9HTR0_DAPPU</name>
<feature type="compositionally biased region" description="Low complexity" evidence="16">
    <location>
        <begin position="904"/>
        <end position="920"/>
    </location>
</feature>
<keyword evidence="12" id="KW-0805">Transcription regulation</keyword>
<dbReference type="CDD" id="cd21181">
    <property type="entry name" value="Tudor_SETDB1_rpt2"/>
    <property type="match status" value="1"/>
</dbReference>
<dbReference type="InterPro" id="IPR046341">
    <property type="entry name" value="SET_dom_sf"/>
</dbReference>
<dbReference type="InterPro" id="IPR016177">
    <property type="entry name" value="DNA-bd_dom_sf"/>
</dbReference>
<dbReference type="GO" id="GO:0010629">
    <property type="term" value="P:negative regulation of gene expression"/>
    <property type="evidence" value="ECO:0000318"/>
    <property type="project" value="GO_Central"/>
</dbReference>
<evidence type="ECO:0000256" key="11">
    <source>
        <dbReference type="ARBA" id="ARBA00022853"/>
    </source>
</evidence>
<evidence type="ECO:0000256" key="13">
    <source>
        <dbReference type="ARBA" id="ARBA00023054"/>
    </source>
</evidence>
<evidence type="ECO:0000256" key="5">
    <source>
        <dbReference type="ARBA" id="ARBA00022603"/>
    </source>
</evidence>
<evidence type="ECO:0000259" key="18">
    <source>
        <dbReference type="PROSITE" id="PS50867"/>
    </source>
</evidence>
<dbReference type="STRING" id="6669.E9HTR0"/>
<dbReference type="GO" id="GO:0003677">
    <property type="term" value="F:DNA binding"/>
    <property type="evidence" value="ECO:0007669"/>
    <property type="project" value="InterPro"/>
</dbReference>
<dbReference type="OrthoDB" id="5792673at2759"/>
<evidence type="ECO:0000259" key="19">
    <source>
        <dbReference type="PROSITE" id="PS50868"/>
    </source>
</evidence>
<evidence type="ECO:0000256" key="1">
    <source>
        <dbReference type="ARBA" id="ARBA00004123"/>
    </source>
</evidence>
<dbReference type="InterPro" id="IPR051516">
    <property type="entry name" value="SETDB_methyltransferase"/>
</dbReference>
<keyword evidence="9" id="KW-0677">Repeat</keyword>
<dbReference type="PANTHER" id="PTHR46024:SF1">
    <property type="entry name" value="HISTONE-LYSINE N-METHYLTRANSFERASE EGGLESS"/>
    <property type="match status" value="1"/>
</dbReference>
<dbReference type="GO" id="GO:0046974">
    <property type="term" value="F:histone H3K9 methyltransferase activity"/>
    <property type="evidence" value="ECO:0000318"/>
    <property type="project" value="GO_Central"/>
</dbReference>
<evidence type="ECO:0000256" key="2">
    <source>
        <dbReference type="ARBA" id="ARBA00004286"/>
    </source>
</evidence>
<gene>
    <name evidence="21" type="ORF">DAPPUDRAFT_304216</name>
</gene>
<dbReference type="OMA" id="IPMLCGW"/>
<keyword evidence="14" id="KW-0804">Transcription</keyword>
<evidence type="ECO:0000256" key="16">
    <source>
        <dbReference type="SAM" id="MobiDB-lite"/>
    </source>
</evidence>
<keyword evidence="3" id="KW-0158">Chromosome</keyword>
<evidence type="ECO:0000256" key="3">
    <source>
        <dbReference type="ARBA" id="ARBA00022454"/>
    </source>
</evidence>
<dbReference type="Proteomes" id="UP000000305">
    <property type="component" value="Unassembled WGS sequence"/>
</dbReference>
<feature type="region of interest" description="Disordered" evidence="16">
    <location>
        <begin position="1"/>
        <end position="21"/>
    </location>
</feature>
<dbReference type="SMART" id="SM00317">
    <property type="entry name" value="SET"/>
    <property type="match status" value="1"/>
</dbReference>
<dbReference type="GO" id="GO:0070828">
    <property type="term" value="P:heterochromatin organization"/>
    <property type="evidence" value="ECO:0000318"/>
    <property type="project" value="GO_Central"/>
</dbReference>
<dbReference type="Pfam" id="PF00856">
    <property type="entry name" value="SET"/>
    <property type="match status" value="1"/>
</dbReference>
<dbReference type="PANTHER" id="PTHR46024">
    <property type="entry name" value="HISTONE-LYSINE N-METHYLTRANSFERASE EGGLESS"/>
    <property type="match status" value="1"/>
</dbReference>
<feature type="domain" description="Pre-SET" evidence="18">
    <location>
        <begin position="749"/>
        <end position="821"/>
    </location>
</feature>
<evidence type="ECO:0000256" key="12">
    <source>
        <dbReference type="ARBA" id="ARBA00023015"/>
    </source>
</evidence>
<dbReference type="KEGG" id="dpx:DAPPUDRAFT_304216"/>